<proteinExistence type="inferred from homology"/>
<dbReference type="CDD" id="cd07012">
    <property type="entry name" value="PBP2_Bug_TTT"/>
    <property type="match status" value="1"/>
</dbReference>
<gene>
    <name evidence="3" type="ORF">R9Z33_10230</name>
</gene>
<dbReference type="EMBL" id="CP137852">
    <property type="protein sequence ID" value="WPB87239.1"/>
    <property type="molecule type" value="Genomic_DNA"/>
</dbReference>
<keyword evidence="4" id="KW-1185">Reference proteome</keyword>
<evidence type="ECO:0000313" key="4">
    <source>
        <dbReference type="Proteomes" id="UP001305521"/>
    </source>
</evidence>
<organism evidence="3 4">
    <name type="scientific">Sediminicoccus rosea</name>
    <dbReference type="NCBI Taxonomy" id="1225128"/>
    <lineage>
        <taxon>Bacteria</taxon>
        <taxon>Pseudomonadati</taxon>
        <taxon>Pseudomonadota</taxon>
        <taxon>Alphaproteobacteria</taxon>
        <taxon>Acetobacterales</taxon>
        <taxon>Roseomonadaceae</taxon>
        <taxon>Sediminicoccus</taxon>
    </lineage>
</organism>
<feature type="signal peptide" evidence="2">
    <location>
        <begin position="1"/>
        <end position="21"/>
    </location>
</feature>
<protein>
    <submittedName>
        <fullName evidence="3">Tripartite tricarboxylate transporter substrate binding protein</fullName>
    </submittedName>
</protein>
<reference evidence="3 4" key="1">
    <citation type="submission" date="2023-11" db="EMBL/GenBank/DDBJ databases">
        <title>Arctic aerobic anoxygenic photoheterotroph Sediminicoccus rosea KRV36 adapts its photosynthesis to long days of polar summer.</title>
        <authorList>
            <person name="Tomasch J."/>
            <person name="Kopejtka K."/>
            <person name="Bily T."/>
            <person name="Gardiner A.T."/>
            <person name="Gardian Z."/>
            <person name="Shivaramu S."/>
            <person name="Koblizek M."/>
            <person name="Engelhardt F."/>
            <person name="Kaftan D."/>
        </authorList>
    </citation>
    <scope>NUCLEOTIDE SEQUENCE [LARGE SCALE GENOMIC DNA]</scope>
    <source>
        <strain evidence="3 4">R-30</strain>
    </source>
</reference>
<sequence>MPITRRATLLTGLSAPGLALAQSRFPDKPLRVFVPWTPGGATDIQMRMVCEVASRHLGQPVIVENKPGASGTLGAQNLAREARPDGYTLSQMPNGVFRLPAMMRAQNMTPPFDPMQDFTWVLRMVGYMGGVVVRPDAPWRTMRQLLDHARANPGTLFYGTPGANTTDVAMTRLARMLGIEWTAVPFRGAAPNLQNLLAGQIQFSAETSAWADMALEGRVRPLALWMSARAARFPEVPTFRELGHDVVAESAYGIAAPRGTPPAIVNILHDAFKLAVHDPQHLAVLARFDMPVRYLDSESYANDVIQVNAQEIETVRELGLRPGG</sequence>
<dbReference type="Gene3D" id="3.40.190.10">
    <property type="entry name" value="Periplasmic binding protein-like II"/>
    <property type="match status" value="1"/>
</dbReference>
<dbReference type="RefSeq" id="WP_318651193.1">
    <property type="nucleotide sequence ID" value="NZ_CP137852.1"/>
</dbReference>
<dbReference type="Proteomes" id="UP001305521">
    <property type="component" value="Chromosome"/>
</dbReference>
<dbReference type="InterPro" id="IPR005064">
    <property type="entry name" value="BUG"/>
</dbReference>
<evidence type="ECO:0000313" key="3">
    <source>
        <dbReference type="EMBL" id="WPB87239.1"/>
    </source>
</evidence>
<comment type="similarity">
    <text evidence="1">Belongs to the UPF0065 (bug) family.</text>
</comment>
<dbReference type="Gene3D" id="3.40.190.150">
    <property type="entry name" value="Bordetella uptake gene, domain 1"/>
    <property type="match status" value="1"/>
</dbReference>
<evidence type="ECO:0000256" key="1">
    <source>
        <dbReference type="ARBA" id="ARBA00006987"/>
    </source>
</evidence>
<dbReference type="PIRSF" id="PIRSF017082">
    <property type="entry name" value="YflP"/>
    <property type="match status" value="1"/>
</dbReference>
<dbReference type="PANTHER" id="PTHR42928:SF5">
    <property type="entry name" value="BLR1237 PROTEIN"/>
    <property type="match status" value="1"/>
</dbReference>
<accession>A0ABZ0PNB8</accession>
<dbReference type="Pfam" id="PF03401">
    <property type="entry name" value="TctC"/>
    <property type="match status" value="1"/>
</dbReference>
<dbReference type="PANTHER" id="PTHR42928">
    <property type="entry name" value="TRICARBOXYLATE-BINDING PROTEIN"/>
    <property type="match status" value="1"/>
</dbReference>
<dbReference type="InterPro" id="IPR042100">
    <property type="entry name" value="Bug_dom1"/>
</dbReference>
<dbReference type="SUPFAM" id="SSF53850">
    <property type="entry name" value="Periplasmic binding protein-like II"/>
    <property type="match status" value="1"/>
</dbReference>
<name>A0ABZ0PNB8_9PROT</name>
<evidence type="ECO:0000256" key="2">
    <source>
        <dbReference type="SAM" id="SignalP"/>
    </source>
</evidence>
<keyword evidence="2" id="KW-0732">Signal</keyword>
<feature type="chain" id="PRO_5045977251" evidence="2">
    <location>
        <begin position="22"/>
        <end position="324"/>
    </location>
</feature>